<proteinExistence type="predicted"/>
<accession>A0ACC6KU65</accession>
<protein>
    <submittedName>
        <fullName evidence="1">RHS repeat-associated protein</fullName>
    </submittedName>
</protein>
<evidence type="ECO:0000313" key="1">
    <source>
        <dbReference type="EMBL" id="MDR6782685.1"/>
    </source>
</evidence>
<sequence length="2512" mass="284276">MLKDVNDQFLATDGSKTPSNAIEIPSISLPKGGGALKGIDEKFAVNAVNGTASLSIPLPFSPARGVVPTLGLSYNSGSGNGIFGLGWNLGLSSIKRKTEKGLPQYLDAADSDIFLFSEAEDLVPEFKKDTDGCFILDEGQYTVVETDSADRLFTIRRYKPRIEGLFARIERWSNKVSDEKKWRVTTRDNITTLFGWTINARITHPQDESKIFEWLPEFVFDDKGNCSQYIYKKEDNSGIEVSSLHNRNRIKGNLITYTNLYPDKILYGNKTPYERFGDPLPSETDYLFQTVFDYGTLHTNDAVETINNWDFRIDAFSDYKAGFEIRTTRLCKRVLLFHVFEELALRLDKLDKKTLIRSVNFEYDTAAEQDFTFLKKVTSYGYIKKSDGSYAHKRLPSMVFDYQKHEWNKDIKTVAPDALIHAPVGLGEYQYQFTDLYNEGLAGILTEQANGWYYKHNLGNAVFEPAQMVCSRPSFAGLGTTLTLTDLDGDGGKQLTSFGTAPTGFFELGDDGDWQCFRPFKAMPNVDFGDANIRLLDLNGDGKPEVLISEDDVFTWYASEGREGFATARKTLKSFDEEAGPHMVFSDAKQSIYLADMSGDGMTDILRIRNGEVCYWPNLGYGKFGTKVTMDQTPVFDHPDAFNPQYIYLADIDGSGTSDIVYLGNNKFSCWKNLSGNRFSIAPFEIEVIPEVQNEARITVTDLLGNGVACIVWSSPLAKDAHAPLKYIDLMNSKKPHIMVSYKNNLGKEVSLEYSPSTKFYIEDKLAGSPWVTKLHFPVHCVSKTVTEDKVSGYKFVTGYKYHHGYYDHTEREFRGFGMVEQTDTEFFEHWKREGAANVTEARLHQEPVITKTWYHTGAFSKDGTILNQFEADYWYAELKKLGTVYTHREKNLPDTRLVAASGIDVSALGHLTPGEWHEAMRACKGMILRSEVFAKDAATFGNTEAALQREKIPFSVVSSNCLIELVQPKGKNQHAIFTINESETITYRYEREADDPCIAHKLNISLDKYGNVLESAAVVYPRRISNIETSLPETTRDAQQKTVITYTQNQFTNEVITPGTYRLPLHSEVNTFELRGVIKTNDYYSPEDFADILLDTRSDIVSYQEFDITAVAGKAQRRPIAHTRSLFYKSNLTDPLPLGKMTSLALPYESYQLAYTPELLKDIYKDKADNGTLETLMAEGRFTHVIDENGTMDANWWVRSGTMHFIKDSEDEQVAKNRFYTPVSHKDPYGAVTKVKYDGTYFLFVEETEDALGNKTGVVDFNFRTLSPQRMIDSNNNLSETISDELGIVKAMAVMGKGAQADELFGQEEITENEQAGINHFFTVADAPGICESVSLQNIAKQLLQRATTRFIYNIDNYAQNGQPFVVATITREIHYRSEDGQLNPESDVQLSFEYVNGLGEVIMKKVQAEPGWANYVRSGTGDTIIIDRVDTNNSAGGNARQLRWIGNGRTIKNNKGNAVKQYEPFFSVSPKFENEKELVETGITSILFYDAAGRLIKTEMPDGSYTKVVFDSWKQAVYDANDNILDSEWYLKRTDSGRTDFITDLNAQVAAVKAAKHASTPKVLHFDTLGRPVLSVEHNRDTSTGIDEYYSTKIVLDAEGHLRSVIDARELAENGFKGNAVMQYKYDMLGNLVYQHSMDAGRRWLMLDIMGSPLHTWDERDYEFQYFYDVLHRPIETKVKGGEGAVLNHTFNRIFYGEHEAEPERKNLRGKPVKHYDTGGLVTTPEYDFKGQPLHTSRKFFSKYKEVANWTDDNLVNDLENDVFTHTTYTDALGRIIRQITPDGAVILPSYNEAGLLDGEEVIHHHSAVTTTYIKDIDYNEHGQRNKIIYGNDVITRFIYDEETLRLRHLETRRKNNELLQDLYYTYDAVGNITCIEDKAQPVQFYSNQAIIAKNEYTYDALYRIIAATGKENDIVPGFGGCDNWNDKAFMHVLNPVNPMAVRNYSQHFAYDAVGNILQMKHLARAGNWTRNYEYQTSNNWLKSTRIGDNGNPVSFTSYKHHNPHGFIETLPHLEKINWNFKEEMVLTIRQHCTDDQIPVITYYQYDGSGQRLRKITENQAAAGNVPTKKEERIYIEGYESYKTYKENELIFERSTLSLLDKGHRFVMVDTVTKNMEPGAVPSDRVGTRLSCYQLHNHLGSAALELDDTARIISYEEYHPYGTTAYQARSTEIRAAAKRYRYAGMERDEETGLSYHSARYYMPWMARWLSADPIGLADGTNVFAFSRNNPIVLTDTSGHQSSSPPLTGLWDGAAYKPEAQYTKFIRGKEYTLLLPNDAPDVIAIIPGNAYWEQLAWRVGSRADTVKETTPGELSFSAPPLVDAGPIRIPPKPKPKPEPVSVDFDDDIIEVAKQRTAEDIDDDIFKVKSEIRKLQPELEKSLEEAKSESLGVVPIVGWALASIYDLYRGDKSSAAMNAAEEGVEHFAEKVFGEIPLVGQAYDTKKLHEAMMKAGENAKKMSTLREQLYRLKVERGDPDARLDSDDGRTYLGPGGVRFDKKTNKPMKRIQDG</sequence>
<reference evidence="1" key="1">
    <citation type="submission" date="2023-07" db="EMBL/GenBank/DDBJ databases">
        <title>Sorghum-associated microbial communities from plants grown in Nebraska, USA.</title>
        <authorList>
            <person name="Schachtman D."/>
        </authorList>
    </citation>
    <scope>NUCLEOTIDE SEQUENCE</scope>
    <source>
        <strain evidence="1">2697</strain>
    </source>
</reference>
<dbReference type="Proteomes" id="UP001246858">
    <property type="component" value="Unassembled WGS sequence"/>
</dbReference>
<comment type="caution">
    <text evidence="1">The sequence shown here is derived from an EMBL/GenBank/DDBJ whole genome shotgun (WGS) entry which is preliminary data.</text>
</comment>
<dbReference type="EMBL" id="JAVDTF010000001">
    <property type="protein sequence ID" value="MDR6782685.1"/>
    <property type="molecule type" value="Genomic_DNA"/>
</dbReference>
<name>A0ACC6KU65_9SPHI</name>
<evidence type="ECO:0000313" key="2">
    <source>
        <dbReference type="Proteomes" id="UP001246858"/>
    </source>
</evidence>
<gene>
    <name evidence="1" type="ORF">J2X78_001237</name>
</gene>
<keyword evidence="2" id="KW-1185">Reference proteome</keyword>
<organism evidence="1 2">
    <name type="scientific">Pedobacter africanus</name>
    <dbReference type="NCBI Taxonomy" id="151894"/>
    <lineage>
        <taxon>Bacteria</taxon>
        <taxon>Pseudomonadati</taxon>
        <taxon>Bacteroidota</taxon>
        <taxon>Sphingobacteriia</taxon>
        <taxon>Sphingobacteriales</taxon>
        <taxon>Sphingobacteriaceae</taxon>
        <taxon>Pedobacter</taxon>
    </lineage>
</organism>